<feature type="domain" description="FAD-binding FR-type" evidence="15">
    <location>
        <begin position="272"/>
        <end position="386"/>
    </location>
</feature>
<evidence type="ECO:0000256" key="14">
    <source>
        <dbReference type="SAM" id="Phobius"/>
    </source>
</evidence>
<sequence>MDHAQFWPVLTSGIAILRMIPLVENGLKPIKPRQLDNEWILKVYATALLGLILVFSFFHWARFVAVRYRWSSSHALRQLRGFQIALVLIRACRSYAVRKAPGLPSFGHVVLVAAYLMLNIALCVTNVTMAKMSNPAARFGWMTAANITLAVFLGLRNSPLGILTSHTYNRLNVLHRVVGYTAIAQMILHAIFYMMRFGSKHRWDVFLNRPNLEGSISGVGMLVLLFGLLRHRGYEAFVISHIMGSFITILFAGLHRPVWRHKIPIIMMVAAGLWIFDRLVRAVTLFSNLYKTKAALYPLPKGGIRLVVRAQLKKFKPGTHASVWIPGIRAMQTHPFTVVSSTASGLEMVIKSHRGFTKDIYNYATLSPGSPISASVEGPYGSLPNLEHFDRIVLIAGGSGGAFTFGLANTLLSNLEPGSPRLVDFFWSVRSKENLTWFARSLDDLSSYPSNIRVALHVTELPNITTPYRDYSPGSSTPALIAAGDFLPQIGQGGTVESLHRLVLDSSLAWQRNTPLRSEEFDSIHLDAKFNIKYERLRVREAVYDVVQSMGINQRVLIAACGPQSMMNDVMAAAGKCISSDGPSVEVHCENFEW</sequence>
<dbReference type="GO" id="GO:0006879">
    <property type="term" value="P:intracellular iron ion homeostasis"/>
    <property type="evidence" value="ECO:0007669"/>
    <property type="project" value="TreeGrafter"/>
</dbReference>
<protein>
    <recommendedName>
        <fullName evidence="3">ferric-chelate reductase (NADPH)</fullName>
        <ecNumber evidence="3">1.16.1.9</ecNumber>
    </recommendedName>
</protein>
<evidence type="ECO:0000256" key="12">
    <source>
        <dbReference type="ARBA" id="ARBA00023180"/>
    </source>
</evidence>
<dbReference type="CDD" id="cd06186">
    <property type="entry name" value="NOX_Duox_like_FAD_NADP"/>
    <property type="match status" value="1"/>
</dbReference>
<evidence type="ECO:0000256" key="7">
    <source>
        <dbReference type="ARBA" id="ARBA00022982"/>
    </source>
</evidence>
<dbReference type="AlphaFoldDB" id="A0A9P8W725"/>
<proteinExistence type="inferred from homology"/>
<dbReference type="InterPro" id="IPR017927">
    <property type="entry name" value="FAD-bd_FR_type"/>
</dbReference>
<evidence type="ECO:0000256" key="8">
    <source>
        <dbReference type="ARBA" id="ARBA00022989"/>
    </source>
</evidence>
<evidence type="ECO:0000256" key="2">
    <source>
        <dbReference type="ARBA" id="ARBA00006278"/>
    </source>
</evidence>
<feature type="transmembrane region" description="Helical" evidence="14">
    <location>
        <begin position="39"/>
        <end position="61"/>
    </location>
</feature>
<feature type="transmembrane region" description="Helical" evidence="14">
    <location>
        <begin position="177"/>
        <end position="198"/>
    </location>
</feature>
<dbReference type="GO" id="GO:0052851">
    <property type="term" value="F:ferric-chelate reductase (NADPH) activity"/>
    <property type="evidence" value="ECO:0007669"/>
    <property type="project" value="UniProtKB-EC"/>
</dbReference>
<organism evidence="16 17">
    <name type="scientific">Thelonectria olida</name>
    <dbReference type="NCBI Taxonomy" id="1576542"/>
    <lineage>
        <taxon>Eukaryota</taxon>
        <taxon>Fungi</taxon>
        <taxon>Dikarya</taxon>
        <taxon>Ascomycota</taxon>
        <taxon>Pezizomycotina</taxon>
        <taxon>Sordariomycetes</taxon>
        <taxon>Hypocreomycetidae</taxon>
        <taxon>Hypocreales</taxon>
        <taxon>Nectriaceae</taxon>
        <taxon>Thelonectria</taxon>
    </lineage>
</organism>
<name>A0A9P8W725_9HYPO</name>
<dbReference type="InterPro" id="IPR017938">
    <property type="entry name" value="Riboflavin_synthase-like_b-brl"/>
</dbReference>
<dbReference type="SUPFAM" id="SSF52343">
    <property type="entry name" value="Ferredoxin reductase-like, C-terminal NADP-linked domain"/>
    <property type="match status" value="1"/>
</dbReference>
<evidence type="ECO:0000313" key="16">
    <source>
        <dbReference type="EMBL" id="KAH6889671.1"/>
    </source>
</evidence>
<evidence type="ECO:0000256" key="10">
    <source>
        <dbReference type="ARBA" id="ARBA00023065"/>
    </source>
</evidence>
<comment type="subcellular location">
    <subcellularLocation>
        <location evidence="1">Cell membrane</location>
        <topology evidence="1">Multi-pass membrane protein</topology>
    </subcellularLocation>
</comment>
<keyword evidence="11 14" id="KW-0472">Membrane</keyword>
<keyword evidence="17" id="KW-1185">Reference proteome</keyword>
<evidence type="ECO:0000256" key="4">
    <source>
        <dbReference type="ARBA" id="ARBA00022448"/>
    </source>
</evidence>
<dbReference type="Pfam" id="PF08022">
    <property type="entry name" value="FAD_binding_8"/>
    <property type="match status" value="1"/>
</dbReference>
<dbReference type="SFLD" id="SFLDS00052">
    <property type="entry name" value="Ferric_Reductase_Domain"/>
    <property type="match status" value="1"/>
</dbReference>
<keyword evidence="8 14" id="KW-1133">Transmembrane helix</keyword>
<accession>A0A9P8W725</accession>
<dbReference type="Proteomes" id="UP000777438">
    <property type="component" value="Unassembled WGS sequence"/>
</dbReference>
<feature type="transmembrane region" description="Helical" evidence="14">
    <location>
        <begin position="139"/>
        <end position="157"/>
    </location>
</feature>
<feature type="transmembrane region" description="Helical" evidence="14">
    <location>
        <begin position="210"/>
        <end position="230"/>
    </location>
</feature>
<keyword evidence="10" id="KW-0406">Ion transport</keyword>
<dbReference type="InterPro" id="IPR013130">
    <property type="entry name" value="Fe3_Rdtase_TM_dom"/>
</dbReference>
<dbReference type="InterPro" id="IPR039261">
    <property type="entry name" value="FNR_nucleotide-bd"/>
</dbReference>
<evidence type="ECO:0000256" key="13">
    <source>
        <dbReference type="ARBA" id="ARBA00048483"/>
    </source>
</evidence>
<keyword evidence="7" id="KW-0249">Electron transport</keyword>
<dbReference type="GO" id="GO:0015677">
    <property type="term" value="P:copper ion import"/>
    <property type="evidence" value="ECO:0007669"/>
    <property type="project" value="TreeGrafter"/>
</dbReference>
<keyword evidence="12" id="KW-0325">Glycoprotein</keyword>
<evidence type="ECO:0000313" key="17">
    <source>
        <dbReference type="Proteomes" id="UP000777438"/>
    </source>
</evidence>
<feature type="transmembrane region" description="Helical" evidence="14">
    <location>
        <begin position="236"/>
        <end position="254"/>
    </location>
</feature>
<gene>
    <name evidence="16" type="ORF">B0T10DRAFT_606198</name>
</gene>
<reference evidence="16 17" key="1">
    <citation type="journal article" date="2021" name="Nat. Commun.">
        <title>Genetic determinants of endophytism in the Arabidopsis root mycobiome.</title>
        <authorList>
            <person name="Mesny F."/>
            <person name="Miyauchi S."/>
            <person name="Thiergart T."/>
            <person name="Pickel B."/>
            <person name="Atanasova L."/>
            <person name="Karlsson M."/>
            <person name="Huettel B."/>
            <person name="Barry K.W."/>
            <person name="Haridas S."/>
            <person name="Chen C."/>
            <person name="Bauer D."/>
            <person name="Andreopoulos W."/>
            <person name="Pangilinan J."/>
            <person name="LaButti K."/>
            <person name="Riley R."/>
            <person name="Lipzen A."/>
            <person name="Clum A."/>
            <person name="Drula E."/>
            <person name="Henrissat B."/>
            <person name="Kohler A."/>
            <person name="Grigoriev I.V."/>
            <person name="Martin F.M."/>
            <person name="Hacquard S."/>
        </authorList>
    </citation>
    <scope>NUCLEOTIDE SEQUENCE [LARGE SCALE GENOMIC DNA]</scope>
    <source>
        <strain evidence="16 17">MPI-CAGE-CH-0241</strain>
    </source>
</reference>
<dbReference type="SUPFAM" id="SSF63380">
    <property type="entry name" value="Riboflavin synthase domain-like"/>
    <property type="match status" value="1"/>
</dbReference>
<dbReference type="EMBL" id="JAGPYM010000010">
    <property type="protein sequence ID" value="KAH6889671.1"/>
    <property type="molecule type" value="Genomic_DNA"/>
</dbReference>
<dbReference type="InterPro" id="IPR013112">
    <property type="entry name" value="FAD-bd_8"/>
</dbReference>
<evidence type="ECO:0000256" key="3">
    <source>
        <dbReference type="ARBA" id="ARBA00012668"/>
    </source>
</evidence>
<evidence type="ECO:0000256" key="9">
    <source>
        <dbReference type="ARBA" id="ARBA00023002"/>
    </source>
</evidence>
<dbReference type="SFLD" id="SFLDG01168">
    <property type="entry name" value="Ferric_reductase_subgroup_(FRE"/>
    <property type="match status" value="1"/>
</dbReference>
<dbReference type="PROSITE" id="PS51384">
    <property type="entry name" value="FAD_FR"/>
    <property type="match status" value="1"/>
</dbReference>
<dbReference type="Pfam" id="PF08030">
    <property type="entry name" value="NAD_binding_6"/>
    <property type="match status" value="1"/>
</dbReference>
<keyword evidence="5" id="KW-1003">Cell membrane</keyword>
<evidence type="ECO:0000256" key="11">
    <source>
        <dbReference type="ARBA" id="ARBA00023136"/>
    </source>
</evidence>
<comment type="caution">
    <text evidence="16">The sequence shown here is derived from an EMBL/GenBank/DDBJ whole genome shotgun (WGS) entry which is preliminary data.</text>
</comment>
<evidence type="ECO:0000256" key="6">
    <source>
        <dbReference type="ARBA" id="ARBA00022692"/>
    </source>
</evidence>
<evidence type="ECO:0000259" key="15">
    <source>
        <dbReference type="PROSITE" id="PS51384"/>
    </source>
</evidence>
<dbReference type="GO" id="GO:0006826">
    <property type="term" value="P:iron ion transport"/>
    <property type="evidence" value="ECO:0007669"/>
    <property type="project" value="UniProtKB-ARBA"/>
</dbReference>
<dbReference type="Gene3D" id="3.40.50.80">
    <property type="entry name" value="Nucleotide-binding domain of ferredoxin-NADP reductase (FNR) module"/>
    <property type="match status" value="1"/>
</dbReference>
<comment type="catalytic activity">
    <reaction evidence="13">
        <text>2 a Fe(II)-siderophore + NADP(+) + H(+) = 2 a Fe(III)-siderophore + NADPH</text>
        <dbReference type="Rhea" id="RHEA:28795"/>
        <dbReference type="Rhea" id="RHEA-COMP:11342"/>
        <dbReference type="Rhea" id="RHEA-COMP:11344"/>
        <dbReference type="ChEBI" id="CHEBI:15378"/>
        <dbReference type="ChEBI" id="CHEBI:29033"/>
        <dbReference type="ChEBI" id="CHEBI:29034"/>
        <dbReference type="ChEBI" id="CHEBI:57783"/>
        <dbReference type="ChEBI" id="CHEBI:58349"/>
        <dbReference type="EC" id="1.16.1.9"/>
    </reaction>
</comment>
<dbReference type="InterPro" id="IPR013121">
    <property type="entry name" value="Fe_red_NAD-bd_6"/>
</dbReference>
<evidence type="ECO:0000256" key="1">
    <source>
        <dbReference type="ARBA" id="ARBA00004651"/>
    </source>
</evidence>
<keyword evidence="4" id="KW-0813">Transport</keyword>
<dbReference type="EC" id="1.16.1.9" evidence="3"/>
<feature type="transmembrane region" description="Helical" evidence="14">
    <location>
        <begin position="106"/>
        <end position="127"/>
    </location>
</feature>
<keyword evidence="6 14" id="KW-0812">Transmembrane</keyword>
<dbReference type="OrthoDB" id="10006946at2759"/>
<dbReference type="PANTHER" id="PTHR32361:SF9">
    <property type="entry name" value="FERRIC REDUCTASE TRANSMEMBRANE COMPONENT 3-RELATED"/>
    <property type="match status" value="1"/>
</dbReference>
<dbReference type="Pfam" id="PF01794">
    <property type="entry name" value="Ferric_reduct"/>
    <property type="match status" value="1"/>
</dbReference>
<comment type="similarity">
    <text evidence="2">Belongs to the ferric reductase (FRE) family.</text>
</comment>
<evidence type="ECO:0000256" key="5">
    <source>
        <dbReference type="ARBA" id="ARBA00022475"/>
    </source>
</evidence>
<dbReference type="PANTHER" id="PTHR32361">
    <property type="entry name" value="FERRIC/CUPRIC REDUCTASE TRANSMEMBRANE COMPONENT"/>
    <property type="match status" value="1"/>
</dbReference>
<dbReference type="GO" id="GO:0005886">
    <property type="term" value="C:plasma membrane"/>
    <property type="evidence" value="ECO:0007669"/>
    <property type="project" value="UniProtKB-SubCell"/>
</dbReference>
<keyword evidence="9" id="KW-0560">Oxidoreductase</keyword>
<dbReference type="InterPro" id="IPR051410">
    <property type="entry name" value="Ferric/Cupric_Reductase"/>
</dbReference>